<evidence type="ECO:0000313" key="2">
    <source>
        <dbReference type="EMBL" id="CEL98127.1"/>
    </source>
</evidence>
<keyword evidence="1" id="KW-0732">Signal</keyword>
<feature type="chain" id="PRO_5005187291" description="Phytase-like domain-containing protein" evidence="1">
    <location>
        <begin position="18"/>
        <end position="572"/>
    </location>
</feature>
<sequence length="572" mass="62191">MRPSIVLLLALCGLASSQINEEVPQNDNLAKFAWPIALQNSYSDQSTDLPSIDRGDFKSGPFGPVLDVARQSLFDPIVLLGPTSLLYTDRKGGDTSDGFWSSSFTDICKVSRTTTDLGIVDCFKKPDSDIDITPHGIYSFVTSDNYYFNPNGRRIFALSDAEEGEFLSDIRVAAEFLFDGSDRLDTTIEDDRFYAVVPLYPAAGDTDSSSLLMAYITFRAQVGVLSFDRETETFTEVSNVVALDQEEDGGELPVDELGNIYAVTGASAAGNGEDNKVFRIQFTASADPTDGVLEVIWASAYESVDEPAIGRITPIGSGSSPTIIDLDGELFIVITDGSDPQKLVVYHADDGSVAAFAEVTFGGLPDGLSSFSDQSVLADGTDLYVVNDALTDEGIKSLLDPQFRSLIAVLLGDSPLGIQKFEFKRDPEDQDSFVLESIWTRNDTFIANGIPTLSRSETQKKLLYGDAETGADELFIKTGCDLRYNSLFAATEVGDEQELISGVLFGVVRAIPKDQSDTSVTSELWTMKARGGATQITWSGDDQYPAWSSEAEGDDSFTAKWEVFQSWLDTQI</sequence>
<dbReference type="EMBL" id="CDMY01000263">
    <property type="protein sequence ID" value="CEL98127.1"/>
    <property type="molecule type" value="Genomic_DNA"/>
</dbReference>
<protein>
    <recommendedName>
        <fullName evidence="4">Phytase-like domain-containing protein</fullName>
    </recommendedName>
</protein>
<organism evidence="2 3">
    <name type="scientific">Vitrella brassicaformis (strain CCMP3155)</name>
    <dbReference type="NCBI Taxonomy" id="1169540"/>
    <lineage>
        <taxon>Eukaryota</taxon>
        <taxon>Sar</taxon>
        <taxon>Alveolata</taxon>
        <taxon>Colpodellida</taxon>
        <taxon>Vitrellaceae</taxon>
        <taxon>Vitrella</taxon>
    </lineage>
</organism>
<proteinExistence type="predicted"/>
<feature type="signal peptide" evidence="1">
    <location>
        <begin position="1"/>
        <end position="17"/>
    </location>
</feature>
<gene>
    <name evidence="2" type="ORF">Vbra_4014</name>
</gene>
<name>A0A0G4ELX6_VITBC</name>
<keyword evidence="3" id="KW-1185">Reference proteome</keyword>
<accession>A0A0G4ELX6</accession>
<dbReference type="VEuPathDB" id="CryptoDB:Vbra_4014"/>
<dbReference type="Proteomes" id="UP000041254">
    <property type="component" value="Unassembled WGS sequence"/>
</dbReference>
<evidence type="ECO:0000313" key="3">
    <source>
        <dbReference type="Proteomes" id="UP000041254"/>
    </source>
</evidence>
<dbReference type="InParanoid" id="A0A0G4ELX6"/>
<dbReference type="PhylomeDB" id="A0A0G4ELX6"/>
<evidence type="ECO:0008006" key="4">
    <source>
        <dbReference type="Google" id="ProtNLM"/>
    </source>
</evidence>
<dbReference type="AlphaFoldDB" id="A0A0G4ELX6"/>
<evidence type="ECO:0000256" key="1">
    <source>
        <dbReference type="SAM" id="SignalP"/>
    </source>
</evidence>
<reference evidence="2 3" key="1">
    <citation type="submission" date="2014-11" db="EMBL/GenBank/DDBJ databases">
        <authorList>
            <person name="Zhu J."/>
            <person name="Qi W."/>
            <person name="Song R."/>
        </authorList>
    </citation>
    <scope>NUCLEOTIDE SEQUENCE [LARGE SCALE GENOMIC DNA]</scope>
</reference>